<dbReference type="NCBIfam" id="NF033539">
    <property type="entry name" value="transpos_IS1380"/>
    <property type="match status" value="1"/>
</dbReference>
<dbReference type="EMBL" id="JARESE010000038">
    <property type="protein sequence ID" value="MDE8652441.1"/>
    <property type="molecule type" value="Genomic_DNA"/>
</dbReference>
<reference evidence="2 3" key="1">
    <citation type="submission" date="2023-03" db="EMBL/GenBank/DDBJ databases">
        <title>NovoSphingobium album sp. nov. isolated from polycyclic aromatic hydrocarbons- and heavy-metal polluted soil.</title>
        <authorList>
            <person name="Liu Z."/>
            <person name="Wang K."/>
        </authorList>
    </citation>
    <scope>NUCLEOTIDE SEQUENCE [LARGE SCALE GENOMIC DNA]</scope>
    <source>
        <strain evidence="2 3">H3SJ31-1</strain>
    </source>
</reference>
<evidence type="ECO:0000313" key="2">
    <source>
        <dbReference type="EMBL" id="MDE8652441.1"/>
    </source>
</evidence>
<keyword evidence="3" id="KW-1185">Reference proteome</keyword>
<accession>A0ABT5WQZ3</accession>
<gene>
    <name evidence="2" type="ORF">PYV00_12080</name>
</gene>
<proteinExistence type="predicted"/>
<dbReference type="InterPro" id="IPR025668">
    <property type="entry name" value="Tnp_DDE_dom"/>
</dbReference>
<evidence type="ECO:0000313" key="3">
    <source>
        <dbReference type="Proteomes" id="UP001216253"/>
    </source>
</evidence>
<comment type="caution">
    <text evidence="2">The sequence shown here is derived from an EMBL/GenBank/DDBJ whole genome shotgun (WGS) entry which is preliminary data.</text>
</comment>
<dbReference type="RefSeq" id="WP_275228525.1">
    <property type="nucleotide sequence ID" value="NZ_JARESE010000038.1"/>
</dbReference>
<protein>
    <submittedName>
        <fullName evidence="2">IS1380 family transposase</fullName>
    </submittedName>
</protein>
<feature type="domain" description="Transposase DDE" evidence="1">
    <location>
        <begin position="13"/>
        <end position="452"/>
    </location>
</feature>
<dbReference type="Pfam" id="PF13701">
    <property type="entry name" value="DDE_Tnp_1_4"/>
    <property type="match status" value="1"/>
</dbReference>
<sequence>MPTECSAKSYGFARVESRAVVAAFDGGAVTSDAGGLLLGATDRAIRLVERFAGCFADHRRADLIEHEVRTLVCQRVFGIALGYEDLNDHDQLRHDPVMASLVGKLSAHRKDCAPLAGKSTLNRLELSRPEPTKYHKVSHDPAAIEALFATMFLKGHAKPPKQIILDLDATDDPIHGHQEGRFFHGYYDHYCYLPLYIFCGRHLLAAKLRPSNIDGAAGAREEVERLVGQIRASWPRTRILLRGDSGFCREELMAWCEANRVDYLFGLARNDRLVSRITKALAEARAESRETGKAARRFKDFGYRTLKSWSRQRRVVAKAEVTQGDTNPRFVVTSLSRTEADAQHLYEKIYCARGEMENRIKECQADLFADRTSTATLRANQLRLWFASMAYVLLGALRRIGLRFTQFANATCGTIRLRLLKIGALVTTSVRRIKIAMASAYPWRDEWELAHAFLCAAGGR</sequence>
<dbReference type="InterPro" id="IPR047960">
    <property type="entry name" value="Transpos_IS1380"/>
</dbReference>
<dbReference type="Proteomes" id="UP001216253">
    <property type="component" value="Unassembled WGS sequence"/>
</dbReference>
<name>A0ABT5WQZ3_9SPHN</name>
<evidence type="ECO:0000259" key="1">
    <source>
        <dbReference type="Pfam" id="PF13701"/>
    </source>
</evidence>
<organism evidence="2 3">
    <name type="scientific">Novosphingobium album</name>
    <name type="common">ex Liu et al. 2023</name>
    <dbReference type="NCBI Taxonomy" id="3031130"/>
    <lineage>
        <taxon>Bacteria</taxon>
        <taxon>Pseudomonadati</taxon>
        <taxon>Pseudomonadota</taxon>
        <taxon>Alphaproteobacteria</taxon>
        <taxon>Sphingomonadales</taxon>
        <taxon>Sphingomonadaceae</taxon>
        <taxon>Novosphingobium</taxon>
    </lineage>
</organism>